<name>A0ABU8VH84_9BURK</name>
<dbReference type="InterPro" id="IPR008920">
    <property type="entry name" value="TF_FadR/GntR_C"/>
</dbReference>
<keyword evidence="5" id="KW-0804">Transcription</keyword>
<dbReference type="Pfam" id="PF07729">
    <property type="entry name" value="FCD"/>
    <property type="match status" value="1"/>
</dbReference>
<dbReference type="SMART" id="SM00895">
    <property type="entry name" value="FCD"/>
    <property type="match status" value="1"/>
</dbReference>
<dbReference type="Gene3D" id="1.20.120.530">
    <property type="entry name" value="GntR ligand-binding domain-like"/>
    <property type="match status" value="1"/>
</dbReference>
<evidence type="ECO:0000256" key="3">
    <source>
        <dbReference type="ARBA" id="ARBA00023015"/>
    </source>
</evidence>
<dbReference type="RefSeq" id="WP_340358260.1">
    <property type="nucleotide sequence ID" value="NZ_JBBKZU010000007.1"/>
</dbReference>
<dbReference type="SUPFAM" id="SSF48008">
    <property type="entry name" value="GntR ligand-binding domain-like"/>
    <property type="match status" value="1"/>
</dbReference>
<evidence type="ECO:0000256" key="5">
    <source>
        <dbReference type="ARBA" id="ARBA00023163"/>
    </source>
</evidence>
<dbReference type="Gene3D" id="2.30.110.10">
    <property type="entry name" value="Electron Transport, Fmn-binding Protein, Chain A"/>
    <property type="match status" value="1"/>
</dbReference>
<comment type="similarity">
    <text evidence="1">Belongs to the non-flavoprotein flavin reductase family.</text>
</comment>
<evidence type="ECO:0000313" key="8">
    <source>
        <dbReference type="EMBL" id="MEJ8813024.1"/>
    </source>
</evidence>
<keyword evidence="9" id="KW-1185">Reference proteome</keyword>
<feature type="domain" description="GntR C-terminal" evidence="6">
    <location>
        <begin position="187"/>
        <end position="307"/>
    </location>
</feature>
<accession>A0ABU8VH84</accession>
<keyword evidence="2" id="KW-0560">Oxidoreductase</keyword>
<evidence type="ECO:0000259" key="6">
    <source>
        <dbReference type="SMART" id="SM00895"/>
    </source>
</evidence>
<comment type="caution">
    <text evidence="8">The sequence shown here is derived from an EMBL/GenBank/DDBJ whole genome shotgun (WGS) entry which is preliminary data.</text>
</comment>
<dbReference type="Pfam" id="PF01613">
    <property type="entry name" value="Flavin_Reduct"/>
    <property type="match status" value="1"/>
</dbReference>
<proteinExistence type="inferred from homology"/>
<organism evidence="8 9">
    <name type="scientific">Variovorax ureilyticus</name>
    <dbReference type="NCBI Taxonomy" id="1836198"/>
    <lineage>
        <taxon>Bacteria</taxon>
        <taxon>Pseudomonadati</taxon>
        <taxon>Pseudomonadota</taxon>
        <taxon>Betaproteobacteria</taxon>
        <taxon>Burkholderiales</taxon>
        <taxon>Comamonadaceae</taxon>
        <taxon>Variovorax</taxon>
    </lineage>
</organism>
<dbReference type="PANTHER" id="PTHR30466:SF11">
    <property type="entry name" value="FLAVIN-DEPENDENT MONOOXYGENASE, REDUCTASE SUBUNIT HSAB"/>
    <property type="match status" value="1"/>
</dbReference>
<dbReference type="SMART" id="SM00903">
    <property type="entry name" value="Flavin_Reduct"/>
    <property type="match status" value="1"/>
</dbReference>
<evidence type="ECO:0000259" key="7">
    <source>
        <dbReference type="SMART" id="SM00903"/>
    </source>
</evidence>
<evidence type="ECO:0000256" key="4">
    <source>
        <dbReference type="ARBA" id="ARBA00023125"/>
    </source>
</evidence>
<dbReference type="EMBL" id="JBBKZU010000007">
    <property type="protein sequence ID" value="MEJ8813024.1"/>
    <property type="molecule type" value="Genomic_DNA"/>
</dbReference>
<dbReference type="InterPro" id="IPR002563">
    <property type="entry name" value="Flavin_Rdtase-like_dom"/>
</dbReference>
<feature type="domain" description="Flavin reductase like" evidence="7">
    <location>
        <begin position="24"/>
        <end position="169"/>
    </location>
</feature>
<protein>
    <submittedName>
        <fullName evidence="8">Flavin reductase</fullName>
    </submittedName>
</protein>
<dbReference type="InterPro" id="IPR011711">
    <property type="entry name" value="GntR_C"/>
</dbReference>
<dbReference type="PANTHER" id="PTHR30466">
    <property type="entry name" value="FLAVIN REDUCTASE"/>
    <property type="match status" value="1"/>
</dbReference>
<keyword evidence="4" id="KW-0238">DNA-binding</keyword>
<sequence length="320" mass="34876">MTIPNLASTETQNAFDVRAFRSALGSFPTGVAIITTTGPDGNPIGLTCNSFSSVSLEPPLVSWGLRLASKSLEAFRQSGAFAINVLAEDQKELSARFASGAIADKFEGVAWTPGHRGLPVIAGSVATFECDKFAEHLAGDHVLFLGQVAKFDHGRQEASLVFYKGAYMMLAQSLRELAASGQLDSFHLDEARRLINCMLLRLACQNGATDDFDAIERNIAEIENYPDAAHRAEASIEFFRLVTKAAHNDVLVVVAETLTTLLRHVLRTDSTLRARPELVPVRRKILTHMRERDPDAAEAEMSNYFDQLRRGAAAAQEASA</sequence>
<evidence type="ECO:0000256" key="1">
    <source>
        <dbReference type="ARBA" id="ARBA00008898"/>
    </source>
</evidence>
<evidence type="ECO:0000313" key="9">
    <source>
        <dbReference type="Proteomes" id="UP001365846"/>
    </source>
</evidence>
<gene>
    <name evidence="8" type="ORF">WKW77_18205</name>
</gene>
<dbReference type="InterPro" id="IPR050268">
    <property type="entry name" value="NADH-dep_flavin_reductase"/>
</dbReference>
<evidence type="ECO:0000256" key="2">
    <source>
        <dbReference type="ARBA" id="ARBA00023002"/>
    </source>
</evidence>
<reference evidence="8 9" key="1">
    <citation type="submission" date="2024-03" db="EMBL/GenBank/DDBJ databases">
        <title>Novel species of the genus Variovorax.</title>
        <authorList>
            <person name="Liu Q."/>
            <person name="Xin Y.-H."/>
        </authorList>
    </citation>
    <scope>NUCLEOTIDE SEQUENCE [LARGE SCALE GENOMIC DNA]</scope>
    <source>
        <strain evidence="8 9">KACC 18899</strain>
    </source>
</reference>
<dbReference type="Proteomes" id="UP001365846">
    <property type="component" value="Unassembled WGS sequence"/>
</dbReference>
<dbReference type="SUPFAM" id="SSF50475">
    <property type="entry name" value="FMN-binding split barrel"/>
    <property type="match status" value="1"/>
</dbReference>
<dbReference type="InterPro" id="IPR012349">
    <property type="entry name" value="Split_barrel_FMN-bd"/>
</dbReference>
<keyword evidence="3" id="KW-0805">Transcription regulation</keyword>